<evidence type="ECO:0000256" key="1">
    <source>
        <dbReference type="ARBA" id="ARBA00022617"/>
    </source>
</evidence>
<dbReference type="InParanoid" id="W3WPK8"/>
<dbReference type="GO" id="GO:0046872">
    <property type="term" value="F:metal ion binding"/>
    <property type="evidence" value="ECO:0007669"/>
    <property type="project" value="UniProtKB-KW"/>
</dbReference>
<dbReference type="HOGENOM" id="CLU_258559_0_0_1"/>
<dbReference type="STRING" id="1229662.W3WPK8"/>
<name>W3WPK8_PESFW</name>
<keyword evidence="3" id="KW-0408">Iron</keyword>
<dbReference type="InterPro" id="IPR050668">
    <property type="entry name" value="Cytochrome_b5"/>
</dbReference>
<comment type="similarity">
    <text evidence="4">Belongs to the cytochrome b5 family.</text>
</comment>
<dbReference type="eggNOG" id="ENOG502RSFS">
    <property type="taxonomic scope" value="Eukaryota"/>
</dbReference>
<evidence type="ECO:0000313" key="6">
    <source>
        <dbReference type="EMBL" id="ETS75835.1"/>
    </source>
</evidence>
<dbReference type="GO" id="GO:0016020">
    <property type="term" value="C:membrane"/>
    <property type="evidence" value="ECO:0007669"/>
    <property type="project" value="TreeGrafter"/>
</dbReference>
<gene>
    <name evidence="6" type="ORF">PFICI_12779</name>
</gene>
<evidence type="ECO:0000259" key="5">
    <source>
        <dbReference type="PROSITE" id="PS50255"/>
    </source>
</evidence>
<dbReference type="PANTHER" id="PTHR19359:SF14">
    <property type="entry name" value="CYTOCHROME B5 A"/>
    <property type="match status" value="1"/>
</dbReference>
<dbReference type="Proteomes" id="UP000030651">
    <property type="component" value="Unassembled WGS sequence"/>
</dbReference>
<dbReference type="GO" id="GO:0020037">
    <property type="term" value="F:heme binding"/>
    <property type="evidence" value="ECO:0007669"/>
    <property type="project" value="InterPro"/>
</dbReference>
<keyword evidence="1" id="KW-0349">Heme</keyword>
<dbReference type="PROSITE" id="PS50255">
    <property type="entry name" value="CYTOCHROME_B5_2"/>
    <property type="match status" value="1"/>
</dbReference>
<dbReference type="Pfam" id="PF00173">
    <property type="entry name" value="Cyt-b5"/>
    <property type="match status" value="1"/>
</dbReference>
<dbReference type="PANTHER" id="PTHR19359">
    <property type="entry name" value="CYTOCHROME B5"/>
    <property type="match status" value="1"/>
</dbReference>
<dbReference type="InterPro" id="IPR001199">
    <property type="entry name" value="Cyt_B5-like_heme/steroid-bd"/>
</dbReference>
<dbReference type="Gene3D" id="3.10.120.10">
    <property type="entry name" value="Cytochrome b5-like heme/steroid binding domain"/>
    <property type="match status" value="1"/>
</dbReference>
<reference evidence="7" key="1">
    <citation type="journal article" date="2015" name="BMC Genomics">
        <title>Genomic and transcriptomic analysis of the endophytic fungus Pestalotiopsis fici reveals its lifestyle and high potential for synthesis of natural products.</title>
        <authorList>
            <person name="Wang X."/>
            <person name="Zhang X."/>
            <person name="Liu L."/>
            <person name="Xiang M."/>
            <person name="Wang W."/>
            <person name="Sun X."/>
            <person name="Che Y."/>
            <person name="Guo L."/>
            <person name="Liu G."/>
            <person name="Guo L."/>
            <person name="Wang C."/>
            <person name="Yin W.B."/>
            <person name="Stadler M."/>
            <person name="Zhang X."/>
            <person name="Liu X."/>
        </authorList>
    </citation>
    <scope>NUCLEOTIDE SEQUENCE [LARGE SCALE GENOMIC DNA]</scope>
    <source>
        <strain evidence="7">W106-1 / CGMCC3.15140</strain>
    </source>
</reference>
<sequence length="1338" mass="153721">MARPWRDRKPTAPYRRAHIYIEYPHSPWANRFYPGTMPYSSLDENGVLHSSLAPYWPTMPVEALPDGGEVPDQIVQQPHILALDRLFLDERLQALAIGGLRSWQIPALNTRPGPYGPEHHVPRDGNDLGWEVFKSSGFERNEFKWLTIFARERWFDYRVNCFETIENPIPGLTRHKDNWWTVDNQHIWNQLSVSIEIANRLLEQLIAERDPWLDAVIFQPIQYWRHRDPRVMNMYLQNNENNPMFVQQEADVNKRQMPEAIRNQMSVLLSYTVWSFFDEHLEIGLGVTWPLLTITPNKPGAPNPCNLITIQTGCLRSLCNSNLSLVERVNVQMALADTILHETVHALWMGRLIIEKGSTDHNQEPYMWPATGPPETVKELGFSFEKHVFGGTVQAFPQPPDPYTWKGRPLTLCLSTWPLYIGGQDLPPELWQNDVFAHNLINYPLPASWASSFATKDFWNIIVPFFKGSAAFQAPKVFRSETRRDWYTLGQRAFGAKRMRLNENDWFADKYEWSQQVWQNRQVRWDLLRPWYAEEYQKWSSTPWSMAQARATLERFVEAHSTRDQAQCVKQADIFARYVYDYHAKGARGPLTWVYIVIGRLMRAATPLMLDDYLDCHPPRNPGANMHPNSRGVPGSMTVHGIMLNEISFDLSMVYFENFTLDTTIPKSNWISSTIELAEAKALANTERLIHPVPEAWLDVLENTWAELAKWVATNGEPTIMNWPEFTLQVPPYDNDTKWSANHDVLTNREHSPLASPTTMTAKQSYTSLPEPDGPLIGPLRSTAKASVGEVGDHIDSDECTRIIEPDGNCGFDIYDITGASGLCEEAGFADGQDVRTRLLHVGEYGPCLVQGTTDVSESVSPWLRSLIEKSGLKNDLLNSIESTEAKMIRANFGSTMHPLGKLRTRKRMEEIAEYDGRHGMPFWLTIRGCAYDLTTFKHSQRDLDVLRSLVNPLRYKSKNVSDTESKRMLKKIEPRKCAIVQGRPYNFMAQLRPYTLETLARCDNPTFGCYTAIGDYVYDLKTYLDNHPGGRQIIIKYLGEQATEFQDWHSPDILEQVAHLRVGRLVSEIDVNFVEEHEVVIHGWVFDISRLAPDQSQSIADNKIHEQTVKLGGQDASEAIKKNDVMGSALVNLYRRKDLIVGRIKKDQPLKEIPEDELKRHIDPEITTRAWVAVNGQVYDVSTIMIHGKDFYKHSIPKMWAGRILTDDTLARWLSGNYPHYVIGKLVPGPAWPPRKVPDIAAREEEERERYREKQRRKGLYPDNIIPQDIVEWINKTNATPAEFRHQMALRFGLYADTRPDDPTEPCIKLNPDGTNEVPEFARPLKIRKFGDGLSWF</sequence>
<dbReference type="OrthoDB" id="10254945at2759"/>
<dbReference type="PROSITE" id="PS00191">
    <property type="entry name" value="CYTOCHROME_B5_1"/>
    <property type="match status" value="1"/>
</dbReference>
<dbReference type="InterPro" id="IPR036400">
    <property type="entry name" value="Cyt_B5-like_heme/steroid_sf"/>
</dbReference>
<feature type="domain" description="Cytochrome b5 heme-binding" evidence="5">
    <location>
        <begin position="992"/>
        <end position="1067"/>
    </location>
</feature>
<dbReference type="EMBL" id="KI912118">
    <property type="protein sequence ID" value="ETS75835.1"/>
    <property type="molecule type" value="Genomic_DNA"/>
</dbReference>
<evidence type="ECO:0000256" key="4">
    <source>
        <dbReference type="ARBA" id="ARBA00038168"/>
    </source>
</evidence>
<dbReference type="KEGG" id="pfy:PFICI_12779"/>
<evidence type="ECO:0000313" key="7">
    <source>
        <dbReference type="Proteomes" id="UP000030651"/>
    </source>
</evidence>
<keyword evidence="7" id="KW-1185">Reference proteome</keyword>
<dbReference type="RefSeq" id="XP_007839551.1">
    <property type="nucleotide sequence ID" value="XM_007841360.1"/>
</dbReference>
<dbReference type="InterPro" id="IPR018506">
    <property type="entry name" value="Cyt_B5_heme-BS"/>
</dbReference>
<accession>W3WPK8</accession>
<protein>
    <recommendedName>
        <fullName evidence="5">Cytochrome b5 heme-binding domain-containing protein</fullName>
    </recommendedName>
</protein>
<evidence type="ECO:0000256" key="2">
    <source>
        <dbReference type="ARBA" id="ARBA00022723"/>
    </source>
</evidence>
<evidence type="ECO:0000256" key="3">
    <source>
        <dbReference type="ARBA" id="ARBA00023004"/>
    </source>
</evidence>
<dbReference type="SUPFAM" id="SSF55856">
    <property type="entry name" value="Cytochrome b5-like heme/steroid binding domain"/>
    <property type="match status" value="2"/>
</dbReference>
<keyword evidence="2" id="KW-0479">Metal-binding</keyword>
<dbReference type="OMA" id="REELCWL"/>
<organism evidence="6 7">
    <name type="scientific">Pestalotiopsis fici (strain W106-1 / CGMCC3.15140)</name>
    <dbReference type="NCBI Taxonomy" id="1229662"/>
    <lineage>
        <taxon>Eukaryota</taxon>
        <taxon>Fungi</taxon>
        <taxon>Dikarya</taxon>
        <taxon>Ascomycota</taxon>
        <taxon>Pezizomycotina</taxon>
        <taxon>Sordariomycetes</taxon>
        <taxon>Xylariomycetidae</taxon>
        <taxon>Amphisphaeriales</taxon>
        <taxon>Sporocadaceae</taxon>
        <taxon>Pestalotiopsis</taxon>
    </lineage>
</organism>
<proteinExistence type="inferred from homology"/>
<dbReference type="SMART" id="SM01117">
    <property type="entry name" value="Cyt-b5"/>
    <property type="match status" value="3"/>
</dbReference>
<dbReference type="GeneID" id="19277792"/>